<feature type="domain" description="TnsA endonuclease C-terminal" evidence="1">
    <location>
        <begin position="171"/>
        <end position="253"/>
    </location>
</feature>
<dbReference type="EMBL" id="JAECZA010000317">
    <property type="protein sequence ID" value="MBH8578266.1"/>
    <property type="molecule type" value="Genomic_DNA"/>
</dbReference>
<dbReference type="GO" id="GO:0003676">
    <property type="term" value="F:nucleic acid binding"/>
    <property type="evidence" value="ECO:0007669"/>
    <property type="project" value="InterPro"/>
</dbReference>
<evidence type="ECO:0000259" key="1">
    <source>
        <dbReference type="Pfam" id="PF08721"/>
    </source>
</evidence>
<dbReference type="InterPro" id="IPR011856">
    <property type="entry name" value="tRNA_endonuc-like_dom_sf"/>
</dbReference>
<dbReference type="RefSeq" id="WP_214436934.1">
    <property type="nucleotide sequence ID" value="NZ_CAWPUQ010000257.1"/>
</dbReference>
<evidence type="ECO:0000259" key="2">
    <source>
        <dbReference type="Pfam" id="PF08722"/>
    </source>
</evidence>
<keyword evidence="3" id="KW-0378">Hydrolase</keyword>
<keyword evidence="4" id="KW-1185">Reference proteome</keyword>
<comment type="caution">
    <text evidence="3">The sequence shown here is derived from an EMBL/GenBank/DDBJ whole genome shotgun (WGS) entry which is preliminary data.</text>
</comment>
<gene>
    <name evidence="3" type="ORF">I8752_36055</name>
</gene>
<dbReference type="CDD" id="cd22362">
    <property type="entry name" value="TnsA_endonuclease-like"/>
    <property type="match status" value="1"/>
</dbReference>
<proteinExistence type="predicted"/>
<keyword evidence="3" id="KW-0540">Nuclease</keyword>
<feature type="domain" description="TnsA endonuclease N-terminal" evidence="2">
    <location>
        <begin position="73"/>
        <end position="169"/>
    </location>
</feature>
<evidence type="ECO:0000313" key="4">
    <source>
        <dbReference type="Proteomes" id="UP000662314"/>
    </source>
</evidence>
<accession>A0A8J7I8W4</accession>
<dbReference type="AlphaFoldDB" id="A0A8J7I8W4"/>
<dbReference type="InterPro" id="IPR014832">
    <property type="entry name" value="TnsA_C"/>
</dbReference>
<dbReference type="Proteomes" id="UP000662314">
    <property type="component" value="Unassembled WGS sequence"/>
</dbReference>
<dbReference type="InterPro" id="IPR011335">
    <property type="entry name" value="Restrct_endonuc-II-like"/>
</dbReference>
<reference evidence="3 4" key="1">
    <citation type="journal article" date="2021" name="Int. J. Syst. Evol. Microbiol.">
        <title>Amazonocrinis nigriterrae gen. nov., sp. nov., Atlanticothrix silvestris gen. nov., sp. nov. and Dendronalium phyllosphericum gen. nov., sp. nov., nostocacean cyanobacteria from Brazilian environments.</title>
        <authorList>
            <person name="Alvarenga D.O."/>
            <person name="Andreote A.P.D."/>
            <person name="Branco L.H.Z."/>
            <person name="Delbaje E."/>
            <person name="Cruz R.B."/>
            <person name="Varani A.M."/>
            <person name="Fiore M.F."/>
        </authorList>
    </citation>
    <scope>NUCLEOTIDE SEQUENCE [LARGE SCALE GENOMIC DNA]</scope>
    <source>
        <strain evidence="3 4">CENA369</strain>
    </source>
</reference>
<evidence type="ECO:0000313" key="3">
    <source>
        <dbReference type="EMBL" id="MBH8578266.1"/>
    </source>
</evidence>
<name>A0A8J7I8W4_9NOST</name>
<keyword evidence="3" id="KW-0255">Endonuclease</keyword>
<organism evidence="3 4">
    <name type="scientific">Dendronalium phyllosphericum CENA369</name>
    <dbReference type="NCBI Taxonomy" id="1725256"/>
    <lineage>
        <taxon>Bacteria</taxon>
        <taxon>Bacillati</taxon>
        <taxon>Cyanobacteriota</taxon>
        <taxon>Cyanophyceae</taxon>
        <taxon>Nostocales</taxon>
        <taxon>Nostocaceae</taxon>
        <taxon>Dendronalium</taxon>
        <taxon>Dendronalium phyllosphericum</taxon>
    </lineage>
</organism>
<dbReference type="Gene3D" id="3.40.1350.10">
    <property type="match status" value="1"/>
</dbReference>
<dbReference type="Pfam" id="PF08722">
    <property type="entry name" value="Tn7_TnsA-like_N"/>
    <property type="match status" value="1"/>
</dbReference>
<protein>
    <submittedName>
        <fullName evidence="3">Heteromeric transposase endonuclease subunit TnsA</fullName>
    </submittedName>
</protein>
<dbReference type="Pfam" id="PF08721">
    <property type="entry name" value="Tn7_Tnp_TnsA_C"/>
    <property type="match status" value="1"/>
</dbReference>
<dbReference type="Gene3D" id="1.10.10.10">
    <property type="entry name" value="Winged helix-like DNA-binding domain superfamily/Winged helix DNA-binding domain"/>
    <property type="match status" value="1"/>
</dbReference>
<dbReference type="InterPro" id="IPR014833">
    <property type="entry name" value="TnsA_N"/>
</dbReference>
<dbReference type="GO" id="GO:0004519">
    <property type="term" value="F:endonuclease activity"/>
    <property type="evidence" value="ECO:0007669"/>
    <property type="project" value="UniProtKB-KW"/>
</dbReference>
<dbReference type="InterPro" id="IPR036388">
    <property type="entry name" value="WH-like_DNA-bd_sf"/>
</dbReference>
<dbReference type="SUPFAM" id="SSF52980">
    <property type="entry name" value="Restriction endonuclease-like"/>
    <property type="match status" value="1"/>
</dbReference>
<sequence>MARTKQEWTQAKFERYMKEGRGQGHRKNYQPWIKIQDFPSKGRVSRPPGWKTNREHHLFSDHEKRLFYLFEWSDNIVDIREQFPLLDLDLAINIATEMGIEYPKDVNNDTPYVLTTDFMLSVKQGNQIVDKARTFKLVKDLGIKSVAEKFELEKRYYAAKGIDWGIITEKEIPMFLVKNVEWIHSSYKLEAAAEINVDDLHNIANILRSKLQESDSSINKITNCLDKEMNLEVGTSLYIFKHLLANKKIIMDMQTSAIYSSISALEIQKIIF</sequence>